<dbReference type="GO" id="GO:0005525">
    <property type="term" value="F:GTP binding"/>
    <property type="evidence" value="ECO:0007669"/>
    <property type="project" value="InterPro"/>
</dbReference>
<dbReference type="Gene3D" id="3.40.50.300">
    <property type="entry name" value="P-loop containing nucleotide triphosphate hydrolases"/>
    <property type="match status" value="1"/>
</dbReference>
<dbReference type="InterPro" id="IPR004435">
    <property type="entry name" value="MobB_dom"/>
</dbReference>
<dbReference type="PANTHER" id="PTHR40072">
    <property type="entry name" value="MOLYBDOPTERIN-GUANINE DINUCLEOTIDE BIOSYNTHESIS ADAPTER PROTEIN-RELATED"/>
    <property type="match status" value="1"/>
</dbReference>
<dbReference type="RefSeq" id="WP_230867293.1">
    <property type="nucleotide sequence ID" value="NZ_CP046640.1"/>
</dbReference>
<evidence type="ECO:0000313" key="3">
    <source>
        <dbReference type="Proteomes" id="UP000665020"/>
    </source>
</evidence>
<dbReference type="PANTHER" id="PTHR40072:SF1">
    <property type="entry name" value="MOLYBDOPTERIN-GUANINE DINUCLEOTIDE BIOSYNTHESIS ADAPTER PROTEIN"/>
    <property type="match status" value="1"/>
</dbReference>
<sequence>MIPIVSIVGWTNSGKTTFITKLIPVLKSRGYRIATIKHNAHKFEIDKEGKDSWRHRQAGAETVILTCKEKIAVVKEIEEEVVLEELVSRYIDQEIDLVIVEGYKTGSVPKIEVFRPDLYEQPVFVEDEVLTRIINREEDLAELYEDQLAEIVMLIENKILK</sequence>
<protein>
    <submittedName>
        <fullName evidence="2">Molybdopterin-guanine dinucleotide biosynthesis protein B</fullName>
    </submittedName>
</protein>
<dbReference type="NCBIfam" id="TIGR00176">
    <property type="entry name" value="mobB"/>
    <property type="match status" value="1"/>
</dbReference>
<accession>A0A8A7KLC6</accession>
<proteinExistence type="predicted"/>
<dbReference type="InterPro" id="IPR027417">
    <property type="entry name" value="P-loop_NTPase"/>
</dbReference>
<dbReference type="AlphaFoldDB" id="A0A8A7KLC6"/>
<evidence type="ECO:0000313" key="2">
    <source>
        <dbReference type="EMBL" id="QTL98894.1"/>
    </source>
</evidence>
<dbReference type="SUPFAM" id="SSF52540">
    <property type="entry name" value="P-loop containing nucleoside triphosphate hydrolases"/>
    <property type="match status" value="1"/>
</dbReference>
<gene>
    <name evidence="2" type="primary">mobB</name>
    <name evidence="2" type="ORF">GM661_13440</name>
</gene>
<organism evidence="2 3">
    <name type="scientific">Iocasia fonsfrigidae</name>
    <dbReference type="NCBI Taxonomy" id="2682810"/>
    <lineage>
        <taxon>Bacteria</taxon>
        <taxon>Bacillati</taxon>
        <taxon>Bacillota</taxon>
        <taxon>Clostridia</taxon>
        <taxon>Halanaerobiales</taxon>
        <taxon>Halanaerobiaceae</taxon>
        <taxon>Iocasia</taxon>
    </lineage>
</organism>
<dbReference type="EMBL" id="CP046640">
    <property type="protein sequence ID" value="QTL98894.1"/>
    <property type="molecule type" value="Genomic_DNA"/>
</dbReference>
<name>A0A8A7KLC6_9FIRM</name>
<keyword evidence="3" id="KW-1185">Reference proteome</keyword>
<dbReference type="Proteomes" id="UP000665020">
    <property type="component" value="Chromosome"/>
</dbReference>
<dbReference type="CDD" id="cd03116">
    <property type="entry name" value="MobB"/>
    <property type="match status" value="1"/>
</dbReference>
<evidence type="ECO:0000259" key="1">
    <source>
        <dbReference type="Pfam" id="PF03205"/>
    </source>
</evidence>
<dbReference type="Pfam" id="PF03205">
    <property type="entry name" value="MobB"/>
    <property type="match status" value="1"/>
</dbReference>
<dbReference type="InterPro" id="IPR052539">
    <property type="entry name" value="MGD_biosynthesis_adapter"/>
</dbReference>
<feature type="domain" description="Molybdopterin-guanine dinucleotide biosynthesis protein B (MobB)" evidence="1">
    <location>
        <begin position="4"/>
        <end position="131"/>
    </location>
</feature>
<dbReference type="KEGG" id="ifn:GM661_13440"/>
<reference evidence="2" key="1">
    <citation type="submission" date="2019-12" db="EMBL/GenBank/DDBJ databases">
        <authorList>
            <person name="zhang j."/>
            <person name="sun C.M."/>
        </authorList>
    </citation>
    <scope>NUCLEOTIDE SEQUENCE</scope>
    <source>
        <strain evidence="2">NS-1</strain>
    </source>
</reference>
<dbReference type="GO" id="GO:0006777">
    <property type="term" value="P:Mo-molybdopterin cofactor biosynthetic process"/>
    <property type="evidence" value="ECO:0007669"/>
    <property type="project" value="InterPro"/>
</dbReference>